<accession>A0A2M7T7Y3</accession>
<evidence type="ECO:0000256" key="1">
    <source>
        <dbReference type="ARBA" id="ARBA00009981"/>
    </source>
</evidence>
<comment type="caution">
    <text evidence="3">The sequence shown here is derived from an EMBL/GenBank/DDBJ whole genome shotgun (WGS) entry which is preliminary data.</text>
</comment>
<comment type="function">
    <text evidence="2">Antitoxin component of a type II toxin-antitoxin (TA) system.</text>
</comment>
<gene>
    <name evidence="3" type="ORF">COY37_05630</name>
</gene>
<dbReference type="RefSeq" id="WP_286976632.1">
    <property type="nucleotide sequence ID" value="NZ_PFNG01000134.1"/>
</dbReference>
<dbReference type="EMBL" id="PFNG01000134">
    <property type="protein sequence ID" value="PIZ38918.1"/>
    <property type="molecule type" value="Genomic_DNA"/>
</dbReference>
<reference evidence="4" key="1">
    <citation type="submission" date="2017-09" db="EMBL/GenBank/DDBJ databases">
        <title>Depth-based differentiation of microbial function through sediment-hosted aquifers and enrichment of novel symbionts in the deep terrestrial subsurface.</title>
        <authorList>
            <person name="Probst A.J."/>
            <person name="Ladd B."/>
            <person name="Jarett J.K."/>
            <person name="Geller-Mcgrath D.E."/>
            <person name="Sieber C.M.K."/>
            <person name="Emerson J.B."/>
            <person name="Anantharaman K."/>
            <person name="Thomas B.C."/>
            <person name="Malmstrom R."/>
            <person name="Stieglmeier M."/>
            <person name="Klingl A."/>
            <person name="Woyke T."/>
            <person name="Ryan C.M."/>
            <person name="Banfield J.F."/>
        </authorList>
    </citation>
    <scope>NUCLEOTIDE SEQUENCE [LARGE SCALE GENOMIC DNA]</scope>
</reference>
<comment type="similarity">
    <text evidence="1 2">Belongs to the phD/YefM antitoxin family.</text>
</comment>
<dbReference type="SUPFAM" id="SSF143120">
    <property type="entry name" value="YefM-like"/>
    <property type="match status" value="1"/>
</dbReference>
<dbReference type="Proteomes" id="UP000230956">
    <property type="component" value="Unassembled WGS sequence"/>
</dbReference>
<dbReference type="InterPro" id="IPR006442">
    <property type="entry name" value="Antitoxin_Phd/YefM"/>
</dbReference>
<proteinExistence type="inferred from homology"/>
<dbReference type="InterPro" id="IPR036165">
    <property type="entry name" value="YefM-like_sf"/>
</dbReference>
<dbReference type="Gene3D" id="3.40.1620.10">
    <property type="entry name" value="YefM-like domain"/>
    <property type="match status" value="1"/>
</dbReference>
<organism evidence="3 4">
    <name type="scientific">Candidatus Aquicultor secundus</name>
    <dbReference type="NCBI Taxonomy" id="1973895"/>
    <lineage>
        <taxon>Bacteria</taxon>
        <taxon>Bacillati</taxon>
        <taxon>Actinomycetota</taxon>
        <taxon>Candidatus Aquicultoria</taxon>
        <taxon>Candidatus Aquicultorales</taxon>
        <taxon>Candidatus Aquicultoraceae</taxon>
        <taxon>Candidatus Aquicultor</taxon>
    </lineage>
</organism>
<evidence type="ECO:0000256" key="2">
    <source>
        <dbReference type="RuleBase" id="RU362080"/>
    </source>
</evidence>
<evidence type="ECO:0000313" key="4">
    <source>
        <dbReference type="Proteomes" id="UP000230956"/>
    </source>
</evidence>
<dbReference type="NCBIfam" id="TIGR01552">
    <property type="entry name" value="phd_fam"/>
    <property type="match status" value="1"/>
</dbReference>
<dbReference type="Pfam" id="PF02604">
    <property type="entry name" value="PhdYeFM_antitox"/>
    <property type="match status" value="1"/>
</dbReference>
<evidence type="ECO:0000313" key="3">
    <source>
        <dbReference type="EMBL" id="PIZ38918.1"/>
    </source>
</evidence>
<dbReference type="AlphaFoldDB" id="A0A2M7T7Y3"/>
<sequence length="112" mass="12783">MFEVLTFANLVATIKPEIATRGVNIRVKKVTARELKNKTGEIIRKAREGEKFLITVRGKPAAAILPAEYLEKKTGDLRPAEQAWKDIEETLKQSSPEFKTWQEAMAWTRKRA</sequence>
<protein>
    <recommendedName>
        <fullName evidence="2">Antitoxin</fullName>
    </recommendedName>
</protein>
<name>A0A2M7T7Y3_9ACTN</name>